<name>A0ABR3GR22_9PEZI</name>
<dbReference type="InterPro" id="IPR013952">
    <property type="entry name" value="DUF1776_fun"/>
</dbReference>
<reference evidence="1 2" key="1">
    <citation type="submission" date="2024-02" db="EMBL/GenBank/DDBJ databases">
        <title>Discinaceae phylogenomics.</title>
        <authorList>
            <person name="Dirks A.C."/>
            <person name="James T.Y."/>
        </authorList>
    </citation>
    <scope>NUCLEOTIDE SEQUENCE [LARGE SCALE GENOMIC DNA]</scope>
    <source>
        <strain evidence="1 2">ACD0624</strain>
    </source>
</reference>
<dbReference type="PANTHER" id="PTHR43313">
    <property type="entry name" value="SHORT-CHAIN DEHYDROGENASE/REDUCTASE FAMILY 9C"/>
    <property type="match status" value="1"/>
</dbReference>
<organism evidence="1 2">
    <name type="scientific">Discina gigas</name>
    <dbReference type="NCBI Taxonomy" id="1032678"/>
    <lineage>
        <taxon>Eukaryota</taxon>
        <taxon>Fungi</taxon>
        <taxon>Dikarya</taxon>
        <taxon>Ascomycota</taxon>
        <taxon>Pezizomycotina</taxon>
        <taxon>Pezizomycetes</taxon>
        <taxon>Pezizales</taxon>
        <taxon>Discinaceae</taxon>
        <taxon>Discina</taxon>
    </lineage>
</organism>
<dbReference type="EMBL" id="JBBBZM010000027">
    <property type="protein sequence ID" value="KAL0638051.1"/>
    <property type="molecule type" value="Genomic_DNA"/>
</dbReference>
<protein>
    <recommendedName>
        <fullName evidence="3">DUF1776-domain-containing protein</fullName>
    </recommendedName>
</protein>
<evidence type="ECO:0000313" key="2">
    <source>
        <dbReference type="Proteomes" id="UP001447188"/>
    </source>
</evidence>
<comment type="caution">
    <text evidence="1">The sequence shown here is derived from an EMBL/GenBank/DDBJ whole genome shotgun (WGS) entry which is preliminary data.</text>
</comment>
<dbReference type="SUPFAM" id="SSF51735">
    <property type="entry name" value="NAD(P)-binding Rossmann-fold domains"/>
    <property type="match status" value="1"/>
</dbReference>
<sequence>MTDRLQEQLSYFAWSLRSNIFSAADVIDKQADAAATAIRESLSNSTWVPEAVRPVPRPTRMTVRIVEKVAGGRGGGIVAWVKENKWAVGLVVGTTMGIGGYVYARRRKGGKKKRARKASDGGRKEVVVLAGSPHDPISRSLALDMERRGFIVFVAVNNIEDEHLIMSEGRGDIRPLNIDILDVSEITESAQTAIEKFNSYISTPTQSFPGAHPHRLHLSGVIIIPDTTYPSGPVETISMDHWSDTLNLKILSTIVTIKSFLRTICEFNSRILVLTPNVISPIAPPFHAAESATVAALGSLVTSLRRELAPVGVDVCHLKLGTFDTSNVAGNKNSQPVQILNAARADILCWPPAARTAYARNYAAQQSGKSIGSHGIKGSSLRELHLAVFDALTDVNPKAVRRVGSGSLVYEIFGKCAPDGLLGWILNAGRGEETGTGFMGGWGGSGTSTVEGSVEWEKV</sequence>
<evidence type="ECO:0000313" key="1">
    <source>
        <dbReference type="EMBL" id="KAL0638051.1"/>
    </source>
</evidence>
<evidence type="ECO:0008006" key="3">
    <source>
        <dbReference type="Google" id="ProtNLM"/>
    </source>
</evidence>
<dbReference type="Proteomes" id="UP001447188">
    <property type="component" value="Unassembled WGS sequence"/>
</dbReference>
<keyword evidence="2" id="KW-1185">Reference proteome</keyword>
<gene>
    <name evidence="1" type="ORF">Q9L58_002988</name>
</gene>
<dbReference type="Pfam" id="PF08643">
    <property type="entry name" value="DUF1776"/>
    <property type="match status" value="1"/>
</dbReference>
<dbReference type="InterPro" id="IPR036291">
    <property type="entry name" value="NAD(P)-bd_dom_sf"/>
</dbReference>
<dbReference type="Gene3D" id="3.40.50.720">
    <property type="entry name" value="NAD(P)-binding Rossmann-like Domain"/>
    <property type="match status" value="1"/>
</dbReference>
<proteinExistence type="predicted"/>
<accession>A0ABR3GR22</accession>
<dbReference type="PANTHER" id="PTHR43313:SF1">
    <property type="entry name" value="3BETA-HYDROXYSTEROID DEHYDROGENASE DHS-16"/>
    <property type="match status" value="1"/>
</dbReference>